<dbReference type="RefSeq" id="WP_100081300.1">
    <property type="nucleotide sequence ID" value="NZ_NQVN01000009.1"/>
</dbReference>
<gene>
    <name evidence="1" type="ORF">CJ014_15015</name>
</gene>
<evidence type="ECO:0000313" key="1">
    <source>
        <dbReference type="EMBL" id="PIO98625.1"/>
    </source>
</evidence>
<dbReference type="AlphaFoldDB" id="A0A2G9WV85"/>
<accession>A0A2G9WV85</accession>
<proteinExistence type="predicted"/>
<evidence type="ECO:0000313" key="2">
    <source>
        <dbReference type="Proteomes" id="UP000231070"/>
    </source>
</evidence>
<dbReference type="Proteomes" id="UP000231070">
    <property type="component" value="Unassembled WGS sequence"/>
</dbReference>
<comment type="caution">
    <text evidence="1">The sequence shown here is derived from an EMBL/GenBank/DDBJ whole genome shotgun (WGS) entry which is preliminary data.</text>
</comment>
<reference evidence="1 2" key="1">
    <citation type="submission" date="2017-08" db="EMBL/GenBank/DDBJ databases">
        <title>Pleomorphomonas carboxidotrophicus sp. nov., a new mesophilic hydrogenogenic carboxidotroph.</title>
        <authorList>
            <person name="Esquivel-Elizondo S."/>
            <person name="Krajmalnik-Brown R."/>
            <person name="Maldonado J."/>
        </authorList>
    </citation>
    <scope>NUCLEOTIDE SEQUENCE [LARGE SCALE GENOMIC DNA]</scope>
    <source>
        <strain evidence="1 2">SVCO-16</strain>
    </source>
</reference>
<keyword evidence="2" id="KW-1185">Reference proteome</keyword>
<sequence length="149" mass="16264">MTGPDNQPTLEHITILTGSSRMSRRDEVRDQTLDHVRACLAKGSDVGAGWAVTLRPTGVDRLWVYDLLHEGHHIVRCFLCDNAGDSDGVWLLASKTGSLPGTRLHAPQQTPWLAAALASGAPMDNPEMFADVLREVGDLERIVAWALLD</sequence>
<dbReference type="EMBL" id="NQVN01000009">
    <property type="protein sequence ID" value="PIO98625.1"/>
    <property type="molecule type" value="Genomic_DNA"/>
</dbReference>
<protein>
    <submittedName>
        <fullName evidence="1">Uncharacterized protein</fullName>
    </submittedName>
</protein>
<organism evidence="1 2">
    <name type="scientific">Pleomorphomonas carboxyditropha</name>
    <dbReference type="NCBI Taxonomy" id="2023338"/>
    <lineage>
        <taxon>Bacteria</taxon>
        <taxon>Pseudomonadati</taxon>
        <taxon>Pseudomonadota</taxon>
        <taxon>Alphaproteobacteria</taxon>
        <taxon>Hyphomicrobiales</taxon>
        <taxon>Pleomorphomonadaceae</taxon>
        <taxon>Pleomorphomonas</taxon>
    </lineage>
</organism>
<name>A0A2G9WV85_9HYPH</name>